<feature type="compositionally biased region" description="Gly residues" evidence="1">
    <location>
        <begin position="49"/>
        <end position="60"/>
    </location>
</feature>
<name>I0ILK5_LEPFC</name>
<proteinExistence type="predicted"/>
<reference evidence="3 4" key="1">
    <citation type="journal article" date="2012" name="J. Bacteriol.">
        <title>Complete Genome Sequence of Leptospirillum ferrooxidans Strain C2-3, Isolated from a Fresh Volcanic Ash Deposit on the Island of Miyake, Japan.</title>
        <authorList>
            <person name="Fujimura R."/>
            <person name="Sato Y."/>
            <person name="Nishizawa T."/>
            <person name="Oshima K."/>
            <person name="Kim S.-W."/>
            <person name="Hattori M."/>
            <person name="Kamijo T."/>
            <person name="Ohta H."/>
        </authorList>
    </citation>
    <scope>NUCLEOTIDE SEQUENCE [LARGE SCALE GENOMIC DNA]</scope>
    <source>
        <strain evidence="3 4">C2-3</strain>
    </source>
</reference>
<keyword evidence="4" id="KW-1185">Reference proteome</keyword>
<evidence type="ECO:0000256" key="1">
    <source>
        <dbReference type="SAM" id="MobiDB-lite"/>
    </source>
</evidence>
<dbReference type="STRING" id="1162668.LFE_0433"/>
<dbReference type="KEGG" id="lfc:LFE_0433"/>
<accession>I0ILK5</accession>
<protein>
    <submittedName>
        <fullName evidence="3">Uncharacterized protein</fullName>
    </submittedName>
</protein>
<feature type="region of interest" description="Disordered" evidence="1">
    <location>
        <begin position="36"/>
        <end position="83"/>
    </location>
</feature>
<feature type="transmembrane region" description="Helical" evidence="2">
    <location>
        <begin position="12"/>
        <end position="28"/>
    </location>
</feature>
<organism evidence="3 4">
    <name type="scientific">Leptospirillum ferrooxidans (strain C2-3)</name>
    <dbReference type="NCBI Taxonomy" id="1162668"/>
    <lineage>
        <taxon>Bacteria</taxon>
        <taxon>Pseudomonadati</taxon>
        <taxon>Nitrospirota</taxon>
        <taxon>Nitrospiria</taxon>
        <taxon>Nitrospirales</taxon>
        <taxon>Nitrospiraceae</taxon>
        <taxon>Leptospirillum</taxon>
    </lineage>
</organism>
<reference evidence="4" key="2">
    <citation type="submission" date="2012-03" db="EMBL/GenBank/DDBJ databases">
        <title>The complete genome sequence of the pioneer microbe on fresh volcanic deposit, Leptospirillum ferrooxidans strain C2-3.</title>
        <authorList>
            <person name="Fujimura R."/>
            <person name="Sato Y."/>
            <person name="Nishizawa T."/>
            <person name="Nanba K."/>
            <person name="Oshima K."/>
            <person name="Hattori M."/>
            <person name="Kamijo T."/>
            <person name="Ohta H."/>
        </authorList>
    </citation>
    <scope>NUCLEOTIDE SEQUENCE [LARGE SCALE GENOMIC DNA]</scope>
    <source>
        <strain evidence="4">C2-3</strain>
    </source>
</reference>
<evidence type="ECO:0000313" key="4">
    <source>
        <dbReference type="Proteomes" id="UP000007382"/>
    </source>
</evidence>
<evidence type="ECO:0000256" key="2">
    <source>
        <dbReference type="SAM" id="Phobius"/>
    </source>
</evidence>
<keyword evidence="2" id="KW-0812">Transmembrane</keyword>
<dbReference type="EMBL" id="AP012342">
    <property type="protein sequence ID" value="BAM06154.1"/>
    <property type="molecule type" value="Genomic_DNA"/>
</dbReference>
<dbReference type="AlphaFoldDB" id="I0ILK5"/>
<dbReference type="RefSeq" id="WP_014448647.1">
    <property type="nucleotide sequence ID" value="NC_017094.1"/>
</dbReference>
<keyword evidence="2" id="KW-0472">Membrane</keyword>
<sequence length="83" mass="8361">MNSFDDMGGKKILWGLLVIWIGLLYMAHSMEAGSGTGNGGLHQMLPSGPSGGLPPGGGGRSPHSGGDEGGVGPPHYQPTSLGY</sequence>
<evidence type="ECO:0000313" key="3">
    <source>
        <dbReference type="EMBL" id="BAM06154.1"/>
    </source>
</evidence>
<dbReference type="PATRIC" id="fig|1162668.3.peg.504"/>
<keyword evidence="2" id="KW-1133">Transmembrane helix</keyword>
<dbReference type="HOGENOM" id="CLU_2538445_0_0_0"/>
<dbReference type="Proteomes" id="UP000007382">
    <property type="component" value="Chromosome"/>
</dbReference>
<gene>
    <name evidence="3" type="ordered locus">LFE_0433</name>
</gene>